<evidence type="ECO:0000313" key="13">
    <source>
        <dbReference type="Proteomes" id="UP000283090"/>
    </source>
</evidence>
<evidence type="ECO:0000313" key="12">
    <source>
        <dbReference type="EMBL" id="RVD89464.1"/>
    </source>
</evidence>
<keyword evidence="6" id="KW-0788">Thiol protease</keyword>
<organism evidence="12 13">
    <name type="scientific">Arthrobotrys flagrans</name>
    <name type="common">Nematode-trapping fungus</name>
    <name type="synonym">Trichothecium flagrans</name>
    <dbReference type="NCBI Taxonomy" id="97331"/>
    <lineage>
        <taxon>Eukaryota</taxon>
        <taxon>Fungi</taxon>
        <taxon>Dikarya</taxon>
        <taxon>Ascomycota</taxon>
        <taxon>Pezizomycotina</taxon>
        <taxon>Orbiliomycetes</taxon>
        <taxon>Orbiliales</taxon>
        <taxon>Orbiliaceae</taxon>
        <taxon>Arthrobotrys</taxon>
    </lineage>
</organism>
<dbReference type="PANTHER" id="PTHR13367:SF32">
    <property type="entry name" value="DUF6606 DOMAIN-CONTAINING PROTEIN"/>
    <property type="match status" value="1"/>
</dbReference>
<dbReference type="InterPro" id="IPR022099">
    <property type="entry name" value="DUF3638"/>
</dbReference>
<evidence type="ECO:0000256" key="7">
    <source>
        <dbReference type="SAM" id="MobiDB-lite"/>
    </source>
</evidence>
<keyword evidence="3" id="KW-0645">Protease</keyword>
<dbReference type="Pfam" id="PF12359">
    <property type="entry name" value="DUF3645"/>
    <property type="match status" value="1"/>
</dbReference>
<evidence type="ECO:0000256" key="4">
    <source>
        <dbReference type="ARBA" id="ARBA00022786"/>
    </source>
</evidence>
<comment type="caution">
    <text evidence="12">The sequence shown here is derived from an EMBL/GenBank/DDBJ whole genome shotgun (WGS) entry which is preliminary data.</text>
</comment>
<dbReference type="EMBL" id="SAEB01000001">
    <property type="protein sequence ID" value="RVD89464.1"/>
    <property type="molecule type" value="Genomic_DNA"/>
</dbReference>
<dbReference type="SUPFAM" id="SSF52540">
    <property type="entry name" value="P-loop containing nucleoside triphosphate hydrolases"/>
    <property type="match status" value="1"/>
</dbReference>
<keyword evidence="8" id="KW-0732">Signal</keyword>
<dbReference type="PANTHER" id="PTHR13367">
    <property type="entry name" value="UBIQUITIN THIOESTERASE"/>
    <property type="match status" value="1"/>
</dbReference>
<accession>A0A437AE15</accession>
<proteinExistence type="predicted"/>
<dbReference type="Pfam" id="PF20255">
    <property type="entry name" value="DUF6606"/>
    <property type="match status" value="1"/>
</dbReference>
<feature type="compositionally biased region" description="Basic and acidic residues" evidence="7">
    <location>
        <begin position="3229"/>
        <end position="3238"/>
    </location>
</feature>
<dbReference type="InterPro" id="IPR022105">
    <property type="entry name" value="DUF3645"/>
</dbReference>
<keyword evidence="5" id="KW-0378">Hydrolase</keyword>
<feature type="region of interest" description="Disordered" evidence="7">
    <location>
        <begin position="1884"/>
        <end position="1905"/>
    </location>
</feature>
<keyword evidence="13" id="KW-1185">Reference proteome</keyword>
<dbReference type="RefSeq" id="XP_067495008.1">
    <property type="nucleotide sequence ID" value="XM_067633850.1"/>
</dbReference>
<feature type="signal peptide" evidence="8">
    <location>
        <begin position="1"/>
        <end position="17"/>
    </location>
</feature>
<evidence type="ECO:0000256" key="6">
    <source>
        <dbReference type="ARBA" id="ARBA00022807"/>
    </source>
</evidence>
<evidence type="ECO:0000259" key="10">
    <source>
        <dbReference type="Pfam" id="PF12359"/>
    </source>
</evidence>
<feature type="domain" description="DUF6606" evidence="11">
    <location>
        <begin position="92"/>
        <end position="363"/>
    </location>
</feature>
<sequence>MLHAAQLLCLTLSAVLPLHIPPTFISQPSLLQLSSPTSTSTSTSKSKSKLTLVLATVRNIESKLQTVPIAYCTIVIKMAEAQDQPFALESTFNHIVLPAQIPGKEDNDVNAISGDLLNIVATATREFRDLTYDRYYQEFSFVYQSLSSYRQVCIDGVLNKQILLQQFRHLDLKEQLVLQVTKQNAALVVRRENRSSGDSIIFEAFETSPTSQKALEAESALQWDFPAIAVSIPYSTFSDAGFQEELVSFLEQASKESVKRFAAVTSKASSGAWESRDTVDPSLITGLMMTLLEATGTNITPNILRKRVRDDVCWNDSVNPWRRNPTWLILRVAVQKHLQLLCGVEIGTIQYKFMKCFLLQSFLRRVLYQTDPERSTILKAKLCRRMAKLEAAKMQAPKSLKVVYDYLFDKINEKVAAASDLVDAHIEDIWEQYCRKIERRINPLPKRADTDDTKLTLPNSGRYLNNILDDPRIVIPPTQGGRKANGRVEVPKDGRKDFAAFADKYYNYFALEDSLRYVKDSTDVAAEKCTRLSKQLEKYLDGVNNLYQGMPEAFSGLILNVLELWIAIDGYAVETFPLLSDFHPVITAEILNSLHIEAARDFVRLQKIGEYLRHRVQRSASRISIFVDPVKGCFADRYVESPAAQLVFKKLQDHIETTAEAGRLRKEAEWKEKSKEYEALTQQILLTACQYYLSNDMPPVQYHDRNCNKCYLERKARRIKIKAHEHPLPADGPHLRATLFELACPPAFAAYRDISWRIISTLALPGNRPPSEPRLLIQQYSELTIFSNKSAPIVTLASSKKSFLQTHLANVSLPTSLEKVCLPNGLALTYFDTSRKIWPGRLNLSTSFYYHFPLPIPENSPFFALGRELDPVYPPSSYDVIASQTRCPAGMNVHEFLAYQGILGGWNRRFPSILVELASSNLNFSSEATALLVRYLTHQAGPPFPAEPLRTVHKIFRDPHFSAQLLDQLEYRLNLISPNWREVHSMDMLIMLLSRGIDIWQLHFECPESLGRAIQMLHKVRATISSWLHALRSEIYGAETTDSSRRFSEFSLWAALLGRSTYFVQGQHADLALDPSSLKFFIECSIMLQHSLVTKPSSLNLNLKNALIRDLKIVYSIKELLRVAITNFPMGLSSALGIAWAQEEEEEQEGSHSETEMLPAPNEWWVRMDIAATKTKKAQIVLFHLLEGHLLIDGKHLGQLPPEHRNNPILRTLFGNRNLLTVPSRLSGMTYMISAETYTHRIHLGFREGQMIVRAEWRDIMEQKPKTTIIEYVPVSIFRNEKIGEDLPASLLDDCYHWLDLQRKLLFCRKTCWKRKESDWTINLESKEALRRGVKLVDRFSPCFKKVSAIFNRFELDRFLTVFQPRTRPLSVEMRRLELKWEVNGMGLLESEALQSYIDKDQDAGTWYGLRSKIVLRDSSNGRFRSILVPMGQPRCRLNGPHVEVDIINVGAYGRYQINTILGRIDCPPEPRLLYTKALVHAYTSFVLPDPLTKRTGTEESLHCLRSGYCQPWTTLNPAHYPLLEMIASLTPIREYYPVELKVMQKVTWGTHVRSYAQNEHFFFVVKEIIAKSEQLKPFSREKTDSLPLEREHHELYKRSKERRGLYERNISNYPPKPTQDLVYQSRGQPIDGQIARQNVYATTYHLHHWDQMLSLPCDLAGILEKWQNIGGFENILDKILLSDKLSIDLPLFWGSLVSLCQSSDQTDRYKLMFLFATLVYNGNINMDAVRTLISFATNPALKSCDVPIGASFDNFRRNPTMKAESLRLLIKPYYRTYIKPEIQTATGFTLNPKLRRKLEAAEMEFVSSLEVECTRLINHLLDQWPCLQPTITLKFNNELIDMSQVLPVIQPEWSRLFFNLQLSNHTQEVQRVLDLFNQQSQSPIPSQLPLKGPQENTKTRRFESRSSLAELLRRPGPKASIASLKIFLESKRETISSHHSKDLMRPFNPPPHTREMHELEEIIQDISRTDSVVRKRYAQDLQQSLDSFKKVSAVVVARNTRASPFNIEAKIEDYLQRVYLNCSSIRQAIEGDGRPNYWLKMGNMLPCVTIVSLLEGIRSCNRIFFGQGMKESLILLGLSITEVQRLIRVESYRLRKDTQRATEEEQNIGHQNWNPTEYPDWLLLEIDGNILIRPDQVEVAHATIQPASGNNSVLQMNMGQGKTSCIMPMAAAVLADSKRLLRVVVPRALLLQTVQIIHARLGGLVGREVRHVPFSRQTSTSPEVIQAFHDIHSKILRSSGLMICLPEHTLSFMLSGLQRLSDGRIEEAKPMVRLQGWLNKFSRDVLDESDFTLAVRTQLIYPSGSQKAFDGHPHRWKTAEALLQLVESYLDDIHEKHPRSLEIVRRPSGGYPFIYFLRRDAEETLIKRLVNDICTGKTTILPMADREPKIQRAVKDFISEAKIAPGLPTEIRMLFSDKVAVLKTIYLLRGLFVHRILLLALKKRWNVQYGLHPTRDPVAVPYHAKGVPSEQAEWGHPDVAILFTCLSFYYHGLNMDQLGQSLRYVLQSDDPASEYDRWTHSSESLPGSLKEWNSINVDDEVQLTEIWGHVRYNVVVIDHFLNNFVFPRHAKQFLTKLQASGWDIPLFSDGEGSHRRHGKPLTTGFSGTNDNKTMLPLTVTQEDLPTLSHTNAEVLTYLLQKRNRGYCLAADTQGRRWTETGLLKQLMQKGIRILIDAGAQILELDNLQLVKAWMAIDTKAPAAIYFDKSNKPFVFYRNNSLVPLLATPYAEDSADCLIYLDESHTRGTDLKMPSHARGALTLGLGQTKDHTVQAAMRLRKLGTTQSVMFFAPPEVHQSIVDTQQKPFYSPMDSRDVVAWLLQQTCAGIEQLQPLYFAQGMDFCRRIQAASDNPDFLEDPHQLASYLHTLRQPEQQTLRQMYEPKQSHKASTTIQDPSPEIGKFMDELKTRRRGFQDTGEAVHGSALQEVEQEREVAFEIESVREVQKPVHYMPYKFGGLHKDLVTFVHTGRALVGTGGYEPAFLALRRTCSLGEKYSVDHNATSGLLYSSIEFSKTVHLIASKFNDNFQRPVNWILVSTATNIAIIVTPEEAEYLIPHVNNRSRESPVHLITYAAPITRKMVQFDTLKFLSIPPLPEDWKPPAKLSVELGIVAGRLYFAFEHSSDLKNYLDLTNEGLEESTIAEAAVFTGKPLSFLQEWLTLKRKGQDFLHTPMGYLCQSKALLKGHPFFKDGRSDEITAVGRKFEDLDLDLEDIDKVSQTEVEEIQRDVAEAEKGPRSSFGFFSKSN</sequence>
<dbReference type="GO" id="GO:0004843">
    <property type="term" value="F:cysteine-type deubiquitinase activity"/>
    <property type="evidence" value="ECO:0007669"/>
    <property type="project" value="UniProtKB-EC"/>
</dbReference>
<evidence type="ECO:0000259" key="11">
    <source>
        <dbReference type="Pfam" id="PF20255"/>
    </source>
</evidence>
<dbReference type="InterPro" id="IPR046541">
    <property type="entry name" value="DUF6606"/>
</dbReference>
<dbReference type="Proteomes" id="UP000283090">
    <property type="component" value="Unassembled WGS sequence"/>
</dbReference>
<evidence type="ECO:0000256" key="1">
    <source>
        <dbReference type="ARBA" id="ARBA00000707"/>
    </source>
</evidence>
<dbReference type="VEuPathDB" id="FungiDB:DFL_000471"/>
<dbReference type="Pfam" id="PF12340">
    <property type="entry name" value="DUF3638"/>
    <property type="match status" value="1"/>
</dbReference>
<feature type="chain" id="PRO_5019265318" description="ubiquitinyl hydrolase 1" evidence="8">
    <location>
        <begin position="18"/>
        <end position="3249"/>
    </location>
</feature>
<dbReference type="Gene3D" id="3.40.50.300">
    <property type="entry name" value="P-loop containing nucleotide triphosphate hydrolases"/>
    <property type="match status" value="1"/>
</dbReference>
<evidence type="ECO:0000259" key="9">
    <source>
        <dbReference type="Pfam" id="PF12340"/>
    </source>
</evidence>
<evidence type="ECO:0000256" key="2">
    <source>
        <dbReference type="ARBA" id="ARBA00012759"/>
    </source>
</evidence>
<dbReference type="InterPro" id="IPR051346">
    <property type="entry name" value="OTU_Deubiquitinase"/>
</dbReference>
<keyword evidence="4" id="KW-0833">Ubl conjugation pathway</keyword>
<feature type="domain" description="DUF3645" evidence="10">
    <location>
        <begin position="2453"/>
        <end position="2485"/>
    </location>
</feature>
<dbReference type="OrthoDB" id="3182339at2759"/>
<evidence type="ECO:0000256" key="3">
    <source>
        <dbReference type="ARBA" id="ARBA00022670"/>
    </source>
</evidence>
<dbReference type="EC" id="3.4.19.12" evidence="2"/>
<reference evidence="12 13" key="1">
    <citation type="submission" date="2019-01" db="EMBL/GenBank/DDBJ databases">
        <title>Intercellular communication is required for trap formation in the nematode-trapping fungus Duddingtonia flagrans.</title>
        <authorList>
            <person name="Youssar L."/>
            <person name="Wernet V."/>
            <person name="Hensel N."/>
            <person name="Hildebrandt H.-G."/>
            <person name="Fischer R."/>
        </authorList>
    </citation>
    <scope>NUCLEOTIDE SEQUENCE [LARGE SCALE GENOMIC DNA]</scope>
    <source>
        <strain evidence="12 13">CBS H-5679</strain>
    </source>
</reference>
<feature type="region of interest" description="Disordered" evidence="7">
    <location>
        <begin position="3229"/>
        <end position="3249"/>
    </location>
</feature>
<dbReference type="InterPro" id="IPR027417">
    <property type="entry name" value="P-loop_NTPase"/>
</dbReference>
<comment type="catalytic activity">
    <reaction evidence="1">
        <text>Thiol-dependent hydrolysis of ester, thioester, amide, peptide and isopeptide bonds formed by the C-terminal Gly of ubiquitin (a 76-residue protein attached to proteins as an intracellular targeting signal).</text>
        <dbReference type="EC" id="3.4.19.12"/>
    </reaction>
</comment>
<evidence type="ECO:0000256" key="5">
    <source>
        <dbReference type="ARBA" id="ARBA00022801"/>
    </source>
</evidence>
<protein>
    <recommendedName>
        <fullName evidence="2">ubiquitinyl hydrolase 1</fullName>
        <ecNumber evidence="2">3.4.19.12</ecNumber>
    </recommendedName>
</protein>
<feature type="domain" description="DUF3638" evidence="9">
    <location>
        <begin position="2111"/>
        <end position="2334"/>
    </location>
</feature>
<name>A0A437AE15_ARTFL</name>
<dbReference type="GO" id="GO:0006508">
    <property type="term" value="P:proteolysis"/>
    <property type="evidence" value="ECO:0007669"/>
    <property type="project" value="UniProtKB-KW"/>
</dbReference>
<dbReference type="GeneID" id="93582782"/>
<dbReference type="STRING" id="97331.A0A437AE15"/>
<gene>
    <name evidence="12" type="ORF">DFL_000471</name>
</gene>
<evidence type="ECO:0000256" key="8">
    <source>
        <dbReference type="SAM" id="SignalP"/>
    </source>
</evidence>